<evidence type="ECO:0000313" key="3">
    <source>
        <dbReference type="Proteomes" id="UP000003824"/>
    </source>
</evidence>
<evidence type="ECO:0000313" key="2">
    <source>
        <dbReference type="EMBL" id="EFE67162.2"/>
    </source>
</evidence>
<dbReference type="AlphaFoldDB" id="D5ZXM9"/>
<organism evidence="2 3">
    <name type="scientific">Streptomyces viridosporus (strain ATCC 14672 / DSM 40746 / JCM 4963 / KCTC 9882 / NRRL B-12104 / FH 1290)</name>
    <name type="common">Streptomyces ghanaensis</name>
    <dbReference type="NCBI Taxonomy" id="566461"/>
    <lineage>
        <taxon>Bacteria</taxon>
        <taxon>Bacillati</taxon>
        <taxon>Actinomycetota</taxon>
        <taxon>Actinomycetes</taxon>
        <taxon>Kitasatosporales</taxon>
        <taxon>Streptomycetaceae</taxon>
        <taxon>Streptomyces</taxon>
    </lineage>
</organism>
<gene>
    <name evidence="2" type="ORF">SSFG_02411</name>
</gene>
<protein>
    <submittedName>
        <fullName evidence="2">Uncharacterized protein</fullName>
    </submittedName>
</protein>
<feature type="region of interest" description="Disordered" evidence="1">
    <location>
        <begin position="38"/>
        <end position="57"/>
    </location>
</feature>
<feature type="compositionally biased region" description="Basic and acidic residues" evidence="1">
    <location>
        <begin position="41"/>
        <end position="54"/>
    </location>
</feature>
<name>D5ZXM9_STRV1</name>
<dbReference type="Proteomes" id="UP000003824">
    <property type="component" value="Unassembled WGS sequence"/>
</dbReference>
<proteinExistence type="predicted"/>
<reference evidence="3" key="1">
    <citation type="submission" date="2008-12" db="EMBL/GenBank/DDBJ databases">
        <title>Annotation of Streptomyces ghanaensis ATCC 14672.</title>
        <authorList>
            <consortium name="The Broad Institute Genome Sequencing Platform"/>
            <consortium name="Broad Institute Microbial Sequencing Center"/>
            <person name="Fischbach M."/>
            <person name="Ward D."/>
            <person name="Young S."/>
            <person name="Kodira C.D."/>
            <person name="Zeng Q."/>
            <person name="Koehrsen M."/>
            <person name="Godfrey P."/>
            <person name="Alvarado L."/>
            <person name="Berlin A.M."/>
            <person name="Borenstein D."/>
            <person name="Chen Z."/>
            <person name="Engels R."/>
            <person name="Freedman E."/>
            <person name="Gellesch M."/>
            <person name="Goldberg J."/>
            <person name="Griggs A."/>
            <person name="Gujja S."/>
            <person name="Heiman D.I."/>
            <person name="Hepburn T.A."/>
            <person name="Howarth C."/>
            <person name="Jen D."/>
            <person name="Larson L."/>
            <person name="Lewis B."/>
            <person name="Mehta T."/>
            <person name="Park D."/>
            <person name="Pearson M."/>
            <person name="Roberts A."/>
            <person name="Saif S."/>
            <person name="Shea T.D."/>
            <person name="Shenoy N."/>
            <person name="Sisk P."/>
            <person name="Stolte C."/>
            <person name="Sykes S.N."/>
            <person name="Walk T."/>
            <person name="White J."/>
            <person name="Yandava C."/>
            <person name="Straight P."/>
            <person name="Clardy J."/>
            <person name="Hung D."/>
            <person name="Kolter R."/>
            <person name="Mekalanos J."/>
            <person name="Walker S."/>
            <person name="Walsh C.T."/>
            <person name="Wieland B.L.C."/>
            <person name="Ilzarbe M."/>
            <person name="Galagan J."/>
            <person name="Nusbaum C."/>
            <person name="Birren B."/>
        </authorList>
    </citation>
    <scope>NUCLEOTIDE SEQUENCE [LARGE SCALE GENOMIC DNA]</scope>
    <source>
        <strain evidence="3">ATCC 14672 / DSM 40746 / JCM 4963 / KCTC 9882 / NRRL B-12104 / FH 1290</strain>
    </source>
</reference>
<dbReference type="EMBL" id="DS999641">
    <property type="protein sequence ID" value="EFE67162.2"/>
    <property type="molecule type" value="Genomic_DNA"/>
</dbReference>
<evidence type="ECO:0000256" key="1">
    <source>
        <dbReference type="SAM" id="MobiDB-lite"/>
    </source>
</evidence>
<accession>D5ZXM9</accession>
<sequence length="71" mass="8101">MSLFQGRLPYQVDVQFEAEPQDPSMSMLMDTCDQAQVPRSRAPDHARVIPEGGRRSGTTLVSRHFQRRNTL</sequence>